<gene>
    <name evidence="1" type="ORF">H9R40_26310</name>
    <name evidence="2" type="ORF">H9R40_28495</name>
</gene>
<proteinExistence type="predicted"/>
<evidence type="ECO:0000313" key="3">
    <source>
        <dbReference type="Proteomes" id="UP000613022"/>
    </source>
</evidence>
<dbReference type="EMBL" id="JACSEP010000134">
    <property type="protein sequence ID" value="MBC6326616.1"/>
    <property type="molecule type" value="Genomic_DNA"/>
</dbReference>
<protein>
    <submittedName>
        <fullName evidence="1">Uncharacterized protein</fullName>
    </submittedName>
</protein>
<reference evidence="1" key="1">
    <citation type="submission" date="2020-08" db="EMBL/GenBank/DDBJ databases">
        <title>Distribution of Beta-Lactamase Producing Gram-Negative Bacterial Isolates in Isabela River of Santo Domingo, Dominican Republic.</title>
        <authorList>
            <person name="Calderon V."/>
            <person name="Del Rosario C."/>
            <person name="Duarte A."/>
            <person name="Bonnelly R."/>
            <person name="Barauna R."/>
            <person name="Ramos R.T."/>
            <person name="Perdomo O.P."/>
            <person name="Rodriguez De Francisco L.E."/>
            <person name="Franco De Los Santos E.F."/>
        </authorList>
    </citation>
    <scope>NUCLEOTIDE SEQUENCE</scope>
    <source>
        <strain evidence="1">INTEC_BI4_1.1</strain>
        <plasmid evidence="1">pRHBSTW-00138_10</plasmid>
    </source>
</reference>
<dbReference type="AlphaFoldDB" id="A0AAW3XRC4"/>
<dbReference type="Proteomes" id="UP000613022">
    <property type="component" value="Unassembled WGS sequence"/>
</dbReference>
<dbReference type="RefSeq" id="WP_123874500.1">
    <property type="nucleotide sequence ID" value="NZ_JACSEP010000134.1"/>
</dbReference>
<accession>A0AAW3XRC4</accession>
<sequence length="97" mass="11297">MFEEQRFLAGEKQFCKRWYIDMSSFGINPGKTPGNKRNIPDVTYFHFCQQHPPPTPENKKAACSIGKPYIKGNYVLRFVLNRDALLLRITNQIIHVL</sequence>
<name>A0AAW3XRC4_9ENTR</name>
<organism evidence="1 3">
    <name type="scientific">Enterobacter kobei</name>
    <dbReference type="NCBI Taxonomy" id="208224"/>
    <lineage>
        <taxon>Bacteria</taxon>
        <taxon>Pseudomonadati</taxon>
        <taxon>Pseudomonadota</taxon>
        <taxon>Gammaproteobacteria</taxon>
        <taxon>Enterobacterales</taxon>
        <taxon>Enterobacteriaceae</taxon>
        <taxon>Enterobacter</taxon>
        <taxon>Enterobacter cloacae complex</taxon>
    </lineage>
</organism>
<geneLocation type="plasmid" evidence="1">
    <name>pRHBSTW-00138_10</name>
</geneLocation>
<comment type="caution">
    <text evidence="1">The sequence shown here is derived from an EMBL/GenBank/DDBJ whole genome shotgun (WGS) entry which is preliminary data.</text>
</comment>
<dbReference type="EMBL" id="JACSEP010000160">
    <property type="protein sequence ID" value="MBC6327028.1"/>
    <property type="molecule type" value="Genomic_DNA"/>
</dbReference>
<evidence type="ECO:0000313" key="2">
    <source>
        <dbReference type="EMBL" id="MBC6327028.1"/>
    </source>
</evidence>
<evidence type="ECO:0000313" key="1">
    <source>
        <dbReference type="EMBL" id="MBC6326616.1"/>
    </source>
</evidence>
<keyword evidence="1" id="KW-0614">Plasmid</keyword>